<dbReference type="AlphaFoldDB" id="A0A843VUB8"/>
<comment type="caution">
    <text evidence="1">The sequence shown here is derived from an EMBL/GenBank/DDBJ whole genome shotgun (WGS) entry which is preliminary data.</text>
</comment>
<sequence>MPAGSGVRAAGLELPCAAADAAARAEAPSGEDDPGGVFEGSRGRLRLEVFQRRLHPEGFRRPTEFRFGVEFVNLCSCCSRE</sequence>
<evidence type="ECO:0000313" key="2">
    <source>
        <dbReference type="Proteomes" id="UP000652761"/>
    </source>
</evidence>
<keyword evidence="2" id="KW-1185">Reference proteome</keyword>
<organism evidence="1 2">
    <name type="scientific">Colocasia esculenta</name>
    <name type="common">Wild taro</name>
    <name type="synonym">Arum esculentum</name>
    <dbReference type="NCBI Taxonomy" id="4460"/>
    <lineage>
        <taxon>Eukaryota</taxon>
        <taxon>Viridiplantae</taxon>
        <taxon>Streptophyta</taxon>
        <taxon>Embryophyta</taxon>
        <taxon>Tracheophyta</taxon>
        <taxon>Spermatophyta</taxon>
        <taxon>Magnoliopsida</taxon>
        <taxon>Liliopsida</taxon>
        <taxon>Araceae</taxon>
        <taxon>Aroideae</taxon>
        <taxon>Colocasieae</taxon>
        <taxon>Colocasia</taxon>
    </lineage>
</organism>
<accession>A0A843VUB8</accession>
<evidence type="ECO:0000313" key="1">
    <source>
        <dbReference type="EMBL" id="MQL97130.1"/>
    </source>
</evidence>
<name>A0A843VUB8_COLES</name>
<protein>
    <submittedName>
        <fullName evidence="1">Uncharacterized protein</fullName>
    </submittedName>
</protein>
<dbReference type="EMBL" id="NMUH01002005">
    <property type="protein sequence ID" value="MQL97130.1"/>
    <property type="molecule type" value="Genomic_DNA"/>
</dbReference>
<dbReference type="Proteomes" id="UP000652761">
    <property type="component" value="Unassembled WGS sequence"/>
</dbReference>
<reference evidence="1" key="1">
    <citation type="submission" date="2017-07" db="EMBL/GenBank/DDBJ databases">
        <title>Taro Niue Genome Assembly and Annotation.</title>
        <authorList>
            <person name="Atibalentja N."/>
            <person name="Keating K."/>
            <person name="Fields C.J."/>
        </authorList>
    </citation>
    <scope>NUCLEOTIDE SEQUENCE</scope>
    <source>
        <strain evidence="1">Niue_2</strain>
        <tissue evidence="1">Leaf</tissue>
    </source>
</reference>
<gene>
    <name evidence="1" type="ORF">Taro_029811</name>
</gene>
<proteinExistence type="predicted"/>